<keyword evidence="3 6" id="KW-0518">Myosin</keyword>
<dbReference type="GO" id="GO:0005524">
    <property type="term" value="F:ATP binding"/>
    <property type="evidence" value="ECO:0007669"/>
    <property type="project" value="UniProtKB-KW"/>
</dbReference>
<dbReference type="AlphaFoldDB" id="A0A392P6H2"/>
<keyword evidence="5 6" id="KW-0009">Actin-binding</keyword>
<dbReference type="SUPFAM" id="SSF52540">
    <property type="entry name" value="P-loop containing nucleoside triphosphate hydrolases"/>
    <property type="match status" value="1"/>
</dbReference>
<dbReference type="Gene3D" id="1.20.5.4820">
    <property type="match status" value="1"/>
</dbReference>
<dbReference type="InterPro" id="IPR036961">
    <property type="entry name" value="Kinesin_motor_dom_sf"/>
</dbReference>
<feature type="region of interest" description="Actin-binding" evidence="6">
    <location>
        <begin position="39"/>
        <end position="61"/>
    </location>
</feature>
<keyword evidence="1" id="KW-0547">Nucleotide-binding</keyword>
<dbReference type="PROSITE" id="PS51456">
    <property type="entry name" value="MYOSIN_MOTOR"/>
    <property type="match status" value="1"/>
</dbReference>
<organism evidence="9 10">
    <name type="scientific">Trifolium medium</name>
    <dbReference type="NCBI Taxonomy" id="97028"/>
    <lineage>
        <taxon>Eukaryota</taxon>
        <taxon>Viridiplantae</taxon>
        <taxon>Streptophyta</taxon>
        <taxon>Embryophyta</taxon>
        <taxon>Tracheophyta</taxon>
        <taxon>Spermatophyta</taxon>
        <taxon>Magnoliopsida</taxon>
        <taxon>eudicotyledons</taxon>
        <taxon>Gunneridae</taxon>
        <taxon>Pentapetalae</taxon>
        <taxon>rosids</taxon>
        <taxon>fabids</taxon>
        <taxon>Fabales</taxon>
        <taxon>Fabaceae</taxon>
        <taxon>Papilionoideae</taxon>
        <taxon>50 kb inversion clade</taxon>
        <taxon>NPAAA clade</taxon>
        <taxon>Hologalegina</taxon>
        <taxon>IRL clade</taxon>
        <taxon>Trifolieae</taxon>
        <taxon>Trifolium</taxon>
    </lineage>
</organism>
<dbReference type="EMBL" id="LXQA010065187">
    <property type="protein sequence ID" value="MCI07382.1"/>
    <property type="molecule type" value="Genomic_DNA"/>
</dbReference>
<feature type="domain" description="Myosin motor" evidence="8">
    <location>
        <begin position="1"/>
        <end position="139"/>
    </location>
</feature>
<dbReference type="Pfam" id="PF00063">
    <property type="entry name" value="Myosin_head"/>
    <property type="match status" value="1"/>
</dbReference>
<comment type="similarity">
    <text evidence="6">Belongs to the TRAFAC class myosin-kinesin ATPase superfamily. Myosin family.</text>
</comment>
<comment type="caution">
    <text evidence="6">Lacks conserved residue(s) required for the propagation of feature annotation.</text>
</comment>
<dbReference type="Gene3D" id="3.40.850.10">
    <property type="entry name" value="Kinesin motor domain"/>
    <property type="match status" value="1"/>
</dbReference>
<dbReference type="GO" id="GO:0016459">
    <property type="term" value="C:myosin complex"/>
    <property type="evidence" value="ECO:0007669"/>
    <property type="project" value="UniProtKB-KW"/>
</dbReference>
<evidence type="ECO:0000259" key="8">
    <source>
        <dbReference type="PROSITE" id="PS51456"/>
    </source>
</evidence>
<evidence type="ECO:0000256" key="1">
    <source>
        <dbReference type="ARBA" id="ARBA00022741"/>
    </source>
</evidence>
<dbReference type="PANTHER" id="PTHR13140">
    <property type="entry name" value="MYOSIN"/>
    <property type="match status" value="1"/>
</dbReference>
<keyword evidence="4" id="KW-0505">Motor protein</keyword>
<sequence length="139" mass="15937">MQSFSKTLNHQSQKQSNSQHAGAFDSQKQSVGTKFKGQLFKLMHQLESTTPHFIRCIKPNAKQHPGIYDEDLVLQQLKCCGVLEVVRISRAGYPTRMTHQEFARRYGFLLYEAYTSQDPLSVSVAVLQQFNIPPEMYQV</sequence>
<keyword evidence="2" id="KW-0067">ATP-binding</keyword>
<feature type="region of interest" description="Disordered" evidence="7">
    <location>
        <begin position="1"/>
        <end position="29"/>
    </location>
</feature>
<dbReference type="GO" id="GO:0007015">
    <property type="term" value="P:actin filament organization"/>
    <property type="evidence" value="ECO:0007669"/>
    <property type="project" value="TreeGrafter"/>
</dbReference>
<dbReference type="GO" id="GO:0000146">
    <property type="term" value="F:microfilament motor activity"/>
    <property type="evidence" value="ECO:0007669"/>
    <property type="project" value="TreeGrafter"/>
</dbReference>
<evidence type="ECO:0000256" key="2">
    <source>
        <dbReference type="ARBA" id="ARBA00022840"/>
    </source>
</evidence>
<evidence type="ECO:0000256" key="6">
    <source>
        <dbReference type="PROSITE-ProRule" id="PRU00782"/>
    </source>
</evidence>
<evidence type="ECO:0000313" key="9">
    <source>
        <dbReference type="EMBL" id="MCI07382.1"/>
    </source>
</evidence>
<evidence type="ECO:0000256" key="7">
    <source>
        <dbReference type="SAM" id="MobiDB-lite"/>
    </source>
</evidence>
<evidence type="ECO:0000256" key="3">
    <source>
        <dbReference type="ARBA" id="ARBA00023123"/>
    </source>
</evidence>
<dbReference type="GO" id="GO:0016020">
    <property type="term" value="C:membrane"/>
    <property type="evidence" value="ECO:0007669"/>
    <property type="project" value="TreeGrafter"/>
</dbReference>
<name>A0A392P6H2_9FABA</name>
<evidence type="ECO:0000313" key="10">
    <source>
        <dbReference type="Proteomes" id="UP000265520"/>
    </source>
</evidence>
<feature type="compositionally biased region" description="Low complexity" evidence="7">
    <location>
        <begin position="9"/>
        <end position="20"/>
    </location>
</feature>
<protein>
    <submittedName>
        <fullName evidence="9">Myosin-2-like</fullName>
    </submittedName>
</protein>
<dbReference type="PANTHER" id="PTHR13140:SF706">
    <property type="entry name" value="DILUTE CLASS UNCONVENTIONAL MYOSIN, ISOFORM C"/>
    <property type="match status" value="1"/>
</dbReference>
<dbReference type="InterPro" id="IPR027417">
    <property type="entry name" value="P-loop_NTPase"/>
</dbReference>
<feature type="non-terminal residue" evidence="9">
    <location>
        <position position="139"/>
    </location>
</feature>
<evidence type="ECO:0000256" key="5">
    <source>
        <dbReference type="ARBA" id="ARBA00023203"/>
    </source>
</evidence>
<reference evidence="9 10" key="1">
    <citation type="journal article" date="2018" name="Front. Plant Sci.">
        <title>Red Clover (Trifolium pratense) and Zigzag Clover (T. medium) - A Picture of Genomic Similarities and Differences.</title>
        <authorList>
            <person name="Dluhosova J."/>
            <person name="Istvanek J."/>
            <person name="Nedelnik J."/>
            <person name="Repkova J."/>
        </authorList>
    </citation>
    <scope>NUCLEOTIDE SEQUENCE [LARGE SCALE GENOMIC DNA]</scope>
    <source>
        <strain evidence="10">cv. 10/8</strain>
        <tissue evidence="9">Leaf</tissue>
    </source>
</reference>
<dbReference type="InterPro" id="IPR001609">
    <property type="entry name" value="Myosin_head_motor_dom-like"/>
</dbReference>
<comment type="caution">
    <text evidence="9">The sequence shown here is derived from an EMBL/GenBank/DDBJ whole genome shotgun (WGS) entry which is preliminary data.</text>
</comment>
<proteinExistence type="inferred from homology"/>
<keyword evidence="10" id="KW-1185">Reference proteome</keyword>
<dbReference type="GO" id="GO:0051015">
    <property type="term" value="F:actin filament binding"/>
    <property type="evidence" value="ECO:0007669"/>
    <property type="project" value="TreeGrafter"/>
</dbReference>
<dbReference type="Proteomes" id="UP000265520">
    <property type="component" value="Unassembled WGS sequence"/>
</dbReference>
<accession>A0A392P6H2</accession>
<dbReference type="GO" id="GO:0005737">
    <property type="term" value="C:cytoplasm"/>
    <property type="evidence" value="ECO:0007669"/>
    <property type="project" value="TreeGrafter"/>
</dbReference>
<evidence type="ECO:0000256" key="4">
    <source>
        <dbReference type="ARBA" id="ARBA00023175"/>
    </source>
</evidence>